<dbReference type="OrthoDB" id="6587649at2759"/>
<evidence type="ECO:0000259" key="4">
    <source>
        <dbReference type="Pfam" id="PF13613"/>
    </source>
</evidence>
<organism evidence="6 7">
    <name type="scientific">Aphis craccivora</name>
    <name type="common">Cowpea aphid</name>
    <dbReference type="NCBI Taxonomy" id="307492"/>
    <lineage>
        <taxon>Eukaryota</taxon>
        <taxon>Metazoa</taxon>
        <taxon>Ecdysozoa</taxon>
        <taxon>Arthropoda</taxon>
        <taxon>Hexapoda</taxon>
        <taxon>Insecta</taxon>
        <taxon>Pterygota</taxon>
        <taxon>Neoptera</taxon>
        <taxon>Paraneoptera</taxon>
        <taxon>Hemiptera</taxon>
        <taxon>Sternorrhyncha</taxon>
        <taxon>Aphidomorpha</taxon>
        <taxon>Aphidoidea</taxon>
        <taxon>Aphididae</taxon>
        <taxon>Aphidini</taxon>
        <taxon>Aphis</taxon>
        <taxon>Aphis</taxon>
    </lineage>
</organism>
<dbReference type="SUPFAM" id="SSF53098">
    <property type="entry name" value="Ribonuclease H-like"/>
    <property type="match status" value="1"/>
</dbReference>
<dbReference type="InterPro" id="IPR012337">
    <property type="entry name" value="RNaseH-like_sf"/>
</dbReference>
<sequence>MLSGTFNPLLAYYCRVTDNNRYKPFSKNSNRFTIGCQIDPRHLYQRLYEHEKSVDHTQCIDSYLLNSKQKDLYNLFTKEKQAEKCKKRAVLDRIIETIKMIGKRGLSYRGAKNAEAAYTLDDGTIDHGNFLEVLILISKFDLLLKDHIDNAVLKSSKYHFNNKATGKKTSGRPGSLVTLLSKTTADYIIEAIGQLMRKCISDDINEAQFFSIQIDSTQDINVHDQLSVIIRYVNTNVNERLLGFVRCISGTGENLCKLVCELLKKSGLDLKKCVGSSTDGAANMRGEYNGFTAWLKKEVPEQLHVWCHAHILNLVMTDVTKICIECVSFFGLLNSIAVFVRESYLRMHKWETTSKYKFISVIGETRWWAKDRCVSKIFGSFHNPKEALFVDIVQTLNEIYNTPNFTSDVRFKAKVYIDSLLKFETIILSQIFLQIFSSTTPLSLYLKTKGLDIFQVIKMVKQTMHTLNEQSRDFENILEASNTFTEWANMTFNDRNLNLYPSNFVSTLNLSHIDIAKKLTRLTSILNKFEPSLTVGTFTDEIKDFASKWPKIKELVDDDDQEKLLQYDDNNEDNEEKADENKNKCKYCIICCFKVLQIYNLHSMAYSSLFLAYKFIITLSCTQVRCETAFSKLKYILNRLRNCLLQEKMDTFLQMNIENHILQNIKNEDVIELLANKSLEKNSLGTWAGQGGQLDNEIIFNWKNNLISQGMENDEVIMCLNSEYRQKLSKVQNFVESTVLKMSEIDFKTHLRLTRTSVEVLFSMIGHMFHLDNMKITTEKQVLVTLWYMANSETYRQIASRFNISNSTSYKIVKYFEKNITNISAHVIKWPCGNEELFIFRKFQNLRNKVLPGVIGAIDGCHITILAPWGIVDADQKFINIFCESPGSSHDARILRRSSIGYQLLGNSWEILPQESYILRDSAYHLTEVIMTPYKNNDHLTPAQIFLTNSQLLDVYHKSYCGLIITAACVLHNICMSHGDDIEVEEYEQYIPPAVPDTGN</sequence>
<dbReference type="Pfam" id="PF13359">
    <property type="entry name" value="DDE_Tnp_4"/>
    <property type="match status" value="1"/>
</dbReference>
<dbReference type="InterPro" id="IPR027806">
    <property type="entry name" value="HARBI1_dom"/>
</dbReference>
<proteinExistence type="predicted"/>
<dbReference type="GO" id="GO:0046872">
    <property type="term" value="F:metal ion binding"/>
    <property type="evidence" value="ECO:0007669"/>
    <property type="project" value="UniProtKB-KW"/>
</dbReference>
<feature type="domain" description="Transposase Helix-turn-helix" evidence="4">
    <location>
        <begin position="775"/>
        <end position="817"/>
    </location>
</feature>
<dbReference type="InterPro" id="IPR025398">
    <property type="entry name" value="DUF4371"/>
</dbReference>
<evidence type="ECO:0000259" key="5">
    <source>
        <dbReference type="Pfam" id="PF14291"/>
    </source>
</evidence>
<evidence type="ECO:0000256" key="2">
    <source>
        <dbReference type="ARBA" id="ARBA00022723"/>
    </source>
</evidence>
<protein>
    <recommendedName>
        <fullName evidence="8">DUF4371 domain-containing protein</fullName>
    </recommendedName>
</protein>
<dbReference type="PANTHER" id="PTHR45749:SF21">
    <property type="entry name" value="DUF4371 DOMAIN-CONTAINING PROTEIN"/>
    <property type="match status" value="1"/>
</dbReference>
<feature type="domain" description="DUF4371" evidence="5">
    <location>
        <begin position="77"/>
        <end position="290"/>
    </location>
</feature>
<comment type="caution">
    <text evidence="6">The sequence shown here is derived from an EMBL/GenBank/DDBJ whole genome shotgun (WGS) entry which is preliminary data.</text>
</comment>
<dbReference type="Pfam" id="PF13613">
    <property type="entry name" value="HTH_Tnp_4"/>
    <property type="match status" value="1"/>
</dbReference>
<comment type="cofactor">
    <cofactor evidence="1">
        <name>a divalent metal cation</name>
        <dbReference type="ChEBI" id="CHEBI:60240"/>
    </cofactor>
</comment>
<evidence type="ECO:0000259" key="3">
    <source>
        <dbReference type="Pfam" id="PF13359"/>
    </source>
</evidence>
<reference evidence="6 7" key="1">
    <citation type="submission" date="2019-08" db="EMBL/GenBank/DDBJ databases">
        <title>Whole genome of Aphis craccivora.</title>
        <authorList>
            <person name="Voronova N.V."/>
            <person name="Shulinski R.S."/>
            <person name="Bandarenka Y.V."/>
            <person name="Zhorov D.G."/>
            <person name="Warner D."/>
        </authorList>
    </citation>
    <scope>NUCLEOTIDE SEQUENCE [LARGE SCALE GENOMIC DNA]</scope>
    <source>
        <strain evidence="6">180601</strain>
        <tissue evidence="6">Whole Body</tissue>
    </source>
</reference>
<evidence type="ECO:0000313" key="7">
    <source>
        <dbReference type="Proteomes" id="UP000478052"/>
    </source>
</evidence>
<gene>
    <name evidence="6" type="ORF">FWK35_00021193</name>
</gene>
<evidence type="ECO:0000256" key="1">
    <source>
        <dbReference type="ARBA" id="ARBA00001968"/>
    </source>
</evidence>
<dbReference type="Pfam" id="PF14291">
    <property type="entry name" value="DUF4371"/>
    <property type="match status" value="1"/>
</dbReference>
<dbReference type="PANTHER" id="PTHR45749">
    <property type="match status" value="1"/>
</dbReference>
<evidence type="ECO:0000313" key="6">
    <source>
        <dbReference type="EMBL" id="KAF0734370.1"/>
    </source>
</evidence>
<dbReference type="InterPro" id="IPR027805">
    <property type="entry name" value="Transposase_HTH_dom"/>
</dbReference>
<accession>A0A6G0X384</accession>
<name>A0A6G0X384_APHCR</name>
<dbReference type="EMBL" id="VUJU01008192">
    <property type="protein sequence ID" value="KAF0734370.1"/>
    <property type="molecule type" value="Genomic_DNA"/>
</dbReference>
<evidence type="ECO:0008006" key="8">
    <source>
        <dbReference type="Google" id="ProtNLM"/>
    </source>
</evidence>
<dbReference type="AlphaFoldDB" id="A0A6G0X384"/>
<dbReference type="Proteomes" id="UP000478052">
    <property type="component" value="Unassembled WGS sequence"/>
</dbReference>
<keyword evidence="7" id="KW-1185">Reference proteome</keyword>
<feature type="domain" description="DDE Tnp4" evidence="3">
    <location>
        <begin position="871"/>
        <end position="946"/>
    </location>
</feature>
<keyword evidence="2" id="KW-0479">Metal-binding</keyword>